<dbReference type="PROSITE" id="PS50943">
    <property type="entry name" value="HTH_CROC1"/>
    <property type="match status" value="1"/>
</dbReference>
<evidence type="ECO:0000313" key="3">
    <source>
        <dbReference type="EMBL" id="SHK54828.1"/>
    </source>
</evidence>
<dbReference type="Gene3D" id="1.25.40.10">
    <property type="entry name" value="Tetratricopeptide repeat domain"/>
    <property type="match status" value="1"/>
</dbReference>
<dbReference type="CDD" id="cd00093">
    <property type="entry name" value="HTH_XRE"/>
    <property type="match status" value="1"/>
</dbReference>
<dbReference type="SUPFAM" id="SSF48452">
    <property type="entry name" value="TPR-like"/>
    <property type="match status" value="1"/>
</dbReference>
<dbReference type="InterPro" id="IPR010982">
    <property type="entry name" value="Lambda_DNA-bd_dom_sf"/>
</dbReference>
<evidence type="ECO:0000259" key="2">
    <source>
        <dbReference type="PROSITE" id="PS50943"/>
    </source>
</evidence>
<dbReference type="InterPro" id="IPR001387">
    <property type="entry name" value="Cro/C1-type_HTH"/>
</dbReference>
<dbReference type="Gene3D" id="1.10.260.40">
    <property type="entry name" value="lambda repressor-like DNA-binding domains"/>
    <property type="match status" value="1"/>
</dbReference>
<keyword evidence="4" id="KW-1185">Reference proteome</keyword>
<dbReference type="PANTHER" id="PTHR46558:SF11">
    <property type="entry name" value="HTH-TYPE TRANSCRIPTIONAL REGULATOR XRE"/>
    <property type="match status" value="1"/>
</dbReference>
<proteinExistence type="predicted"/>
<evidence type="ECO:0000313" key="4">
    <source>
        <dbReference type="Proteomes" id="UP000183975"/>
    </source>
</evidence>
<dbReference type="InterPro" id="IPR011990">
    <property type="entry name" value="TPR-like_helical_dom_sf"/>
</dbReference>
<dbReference type="Proteomes" id="UP000183975">
    <property type="component" value="Unassembled WGS sequence"/>
</dbReference>
<dbReference type="RefSeq" id="WP_072851299.1">
    <property type="nucleotide sequence ID" value="NZ_FRAH01000032.1"/>
</dbReference>
<dbReference type="GO" id="GO:0003677">
    <property type="term" value="F:DNA binding"/>
    <property type="evidence" value="ECO:0007669"/>
    <property type="project" value="UniProtKB-KW"/>
</dbReference>
<sequence length="358" mass="41705">MMLGKVIRKYRKERNFTQEEMAERLGVTASAVNKWEREVTCPDIALLAPIARLLKISTDTLLSYRENLTPKEIKELMEKTQKMLKETSYGEAFEWAKKQMEQYPNCEDLVLNMAACFEAYAITHEVPEAEKKEKEICSLYQYLLESSEESVRMRAASGLVGYYRRKGEYEEAETYLEYFSIQNPERKRMQAQIYGETGRIKEAYKAYEELLFADYQRMSAILHGMYQLARKENDRERAGRLAEKQGELARCFEMGEFYEVVPQLDFAVLEQNRELALDTMEKVLASVAGIGGFRQAWLYEHMTFQEMQPELLANMKKQLLQSFADEETYGFLKEEPRWQALCGKQAENCGTSGKAEEK</sequence>
<name>A0A1M6TDG7_9FIRM</name>
<feature type="domain" description="HTH cro/C1-type" evidence="2">
    <location>
        <begin position="7"/>
        <end position="61"/>
    </location>
</feature>
<dbReference type="OrthoDB" id="9812495at2"/>
<dbReference type="Pfam" id="PF01381">
    <property type="entry name" value="HTH_3"/>
    <property type="match status" value="1"/>
</dbReference>
<dbReference type="PANTHER" id="PTHR46558">
    <property type="entry name" value="TRACRIPTIONAL REGULATORY PROTEIN-RELATED-RELATED"/>
    <property type="match status" value="1"/>
</dbReference>
<reference evidence="3 4" key="1">
    <citation type="submission" date="2016-11" db="EMBL/GenBank/DDBJ databases">
        <authorList>
            <person name="Jaros S."/>
            <person name="Januszkiewicz K."/>
            <person name="Wedrychowicz H."/>
        </authorList>
    </citation>
    <scope>NUCLEOTIDE SEQUENCE [LARGE SCALE GENOMIC DNA]</scope>
    <source>
        <strain evidence="3 4">DSM 14214</strain>
    </source>
</reference>
<evidence type="ECO:0000256" key="1">
    <source>
        <dbReference type="ARBA" id="ARBA00023125"/>
    </source>
</evidence>
<gene>
    <name evidence="3" type="ORF">SAMN02745138_01921</name>
</gene>
<dbReference type="AlphaFoldDB" id="A0A1M6TDG7"/>
<dbReference type="EMBL" id="FRAH01000032">
    <property type="protein sequence ID" value="SHK54828.1"/>
    <property type="molecule type" value="Genomic_DNA"/>
</dbReference>
<accession>A0A1M6TDG7</accession>
<dbReference type="SMART" id="SM00530">
    <property type="entry name" value="HTH_XRE"/>
    <property type="match status" value="1"/>
</dbReference>
<protein>
    <submittedName>
        <fullName evidence="3">DNA-binding transcriptional regulator, XRE-family HTH domain</fullName>
    </submittedName>
</protein>
<keyword evidence="1 3" id="KW-0238">DNA-binding</keyword>
<organism evidence="3 4">
    <name type="scientific">Anaerotignum lactatifermentans DSM 14214</name>
    <dbReference type="NCBI Taxonomy" id="1121323"/>
    <lineage>
        <taxon>Bacteria</taxon>
        <taxon>Bacillati</taxon>
        <taxon>Bacillota</taxon>
        <taxon>Clostridia</taxon>
        <taxon>Lachnospirales</taxon>
        <taxon>Anaerotignaceae</taxon>
        <taxon>Anaerotignum</taxon>
    </lineage>
</organism>
<dbReference type="SUPFAM" id="SSF47413">
    <property type="entry name" value="lambda repressor-like DNA-binding domains"/>
    <property type="match status" value="1"/>
</dbReference>